<proteinExistence type="predicted"/>
<keyword evidence="7" id="KW-0539">Nucleus</keyword>
<dbReference type="GO" id="GO:0008270">
    <property type="term" value="F:zinc ion binding"/>
    <property type="evidence" value="ECO:0007669"/>
    <property type="project" value="InterPro"/>
</dbReference>
<dbReference type="InterPro" id="IPR001138">
    <property type="entry name" value="Zn2Cys6_DnaBD"/>
</dbReference>
<comment type="subcellular location">
    <subcellularLocation>
        <location evidence="1">Nucleus</location>
    </subcellularLocation>
</comment>
<dbReference type="InterPro" id="IPR036864">
    <property type="entry name" value="Zn2-C6_fun-type_DNA-bd_sf"/>
</dbReference>
<reference evidence="10 11" key="1">
    <citation type="journal article" date="2018" name="PLoS Pathog.">
        <title>Evolution of structural diversity of trichothecenes, a family of toxins produced by plant pathogenic and entomopathogenic fungi.</title>
        <authorList>
            <person name="Proctor R.H."/>
            <person name="McCormick S.P."/>
            <person name="Kim H.S."/>
            <person name="Cardoza R.E."/>
            <person name="Stanley A.M."/>
            <person name="Lindo L."/>
            <person name="Kelly A."/>
            <person name="Brown D.W."/>
            <person name="Lee T."/>
            <person name="Vaughan M.M."/>
            <person name="Alexander N.J."/>
            <person name="Busman M."/>
            <person name="Gutierrez S."/>
        </authorList>
    </citation>
    <scope>NUCLEOTIDE SEQUENCE [LARGE SCALE GENOMIC DNA]</scope>
    <source>
        <strain evidence="10 11">NRRL 3299</strain>
    </source>
</reference>
<evidence type="ECO:0000256" key="4">
    <source>
        <dbReference type="ARBA" id="ARBA00023015"/>
    </source>
</evidence>
<dbReference type="PANTHER" id="PTHR31668:SF18">
    <property type="entry name" value="MALTOSE FERMENTATION REGULATORY PROTEIN MAL13-RELATED"/>
    <property type="match status" value="1"/>
</dbReference>
<evidence type="ECO:0000256" key="1">
    <source>
        <dbReference type="ARBA" id="ARBA00004123"/>
    </source>
</evidence>
<dbReference type="CDD" id="cd00067">
    <property type="entry name" value="GAL4"/>
    <property type="match status" value="1"/>
</dbReference>
<organism evidence="10 11">
    <name type="scientific">Fusarium sporotrichioides</name>
    <dbReference type="NCBI Taxonomy" id="5514"/>
    <lineage>
        <taxon>Eukaryota</taxon>
        <taxon>Fungi</taxon>
        <taxon>Dikarya</taxon>
        <taxon>Ascomycota</taxon>
        <taxon>Pezizomycotina</taxon>
        <taxon>Sordariomycetes</taxon>
        <taxon>Hypocreomycetidae</taxon>
        <taxon>Hypocreales</taxon>
        <taxon>Nectriaceae</taxon>
        <taxon>Fusarium</taxon>
    </lineage>
</organism>
<dbReference type="STRING" id="5514.A0A395SR04"/>
<dbReference type="InterPro" id="IPR007219">
    <property type="entry name" value="XnlR_reg_dom"/>
</dbReference>
<evidence type="ECO:0000256" key="2">
    <source>
        <dbReference type="ARBA" id="ARBA00022723"/>
    </source>
</evidence>
<dbReference type="AlphaFoldDB" id="A0A395SR04"/>
<evidence type="ECO:0000256" key="5">
    <source>
        <dbReference type="ARBA" id="ARBA00023125"/>
    </source>
</evidence>
<evidence type="ECO:0000256" key="8">
    <source>
        <dbReference type="SAM" id="MobiDB-lite"/>
    </source>
</evidence>
<dbReference type="PANTHER" id="PTHR31668">
    <property type="entry name" value="GLUCOSE TRANSPORT TRANSCRIPTION REGULATOR RGT1-RELATED-RELATED"/>
    <property type="match status" value="1"/>
</dbReference>
<evidence type="ECO:0000313" key="11">
    <source>
        <dbReference type="Proteomes" id="UP000266152"/>
    </source>
</evidence>
<sequence length="513" mass="56710">MNLACDPCYIRKVKCQQWLPCQQCTTASLSCSYDRKRKKSGPKGPRKRTKEAIEQAQQSSKRTRQRISDSKPNLATEIATSSSLIQSTHSETCGASNSQSGNGSNGSPGIIAAQLNDRIPLSSLTYYLNIYSSCLYVIWPVVDHEKLLLRLHHVHDKTAYALAASICSATLAQLQLSPDEHGNSSHSTALEAEKARFMLDYPKHQTIDALLTCFFLHVYYANTGKITKSTLLLREAIAHAHILGLHQELFYTDLDAEKSQYYLRIAWVLFITDRAHSLQQDIPPTFKLSPTLPPLRSQHDPSNDSAFCSLCKLFQDFDDACPQSVSSKQVGLLGAISSQLRARHPLPLCENEVQRADIVVTDSWLRVVLWKAAIPYAHVNTDPCDQNLSVSYPASVAHDLLSKLTTLSSFALETHGPGMMSKLFEVTNSVADVIICAPDLANVGSVYVGPRDILAALSSLIASLRTAGDPILLTLLREKMVACALDQAKPERLLRITDVSDEDVYDERSHAFE</sequence>
<keyword evidence="11" id="KW-1185">Reference proteome</keyword>
<dbReference type="CDD" id="cd12148">
    <property type="entry name" value="fungal_TF_MHR"/>
    <property type="match status" value="1"/>
</dbReference>
<dbReference type="GO" id="GO:0006351">
    <property type="term" value="P:DNA-templated transcription"/>
    <property type="evidence" value="ECO:0007669"/>
    <property type="project" value="InterPro"/>
</dbReference>
<feature type="compositionally biased region" description="Polar residues" evidence="8">
    <location>
        <begin position="82"/>
        <end position="93"/>
    </location>
</feature>
<feature type="compositionally biased region" description="Low complexity" evidence="8">
    <location>
        <begin position="94"/>
        <end position="105"/>
    </location>
</feature>
<dbReference type="GO" id="GO:0000981">
    <property type="term" value="F:DNA-binding transcription factor activity, RNA polymerase II-specific"/>
    <property type="evidence" value="ECO:0007669"/>
    <property type="project" value="InterPro"/>
</dbReference>
<feature type="region of interest" description="Disordered" evidence="8">
    <location>
        <begin position="82"/>
        <end position="105"/>
    </location>
</feature>
<keyword evidence="4" id="KW-0805">Transcription regulation</keyword>
<dbReference type="GO" id="GO:0003677">
    <property type="term" value="F:DNA binding"/>
    <property type="evidence" value="ECO:0007669"/>
    <property type="project" value="UniProtKB-KW"/>
</dbReference>
<dbReference type="Proteomes" id="UP000266152">
    <property type="component" value="Unassembled WGS sequence"/>
</dbReference>
<evidence type="ECO:0000256" key="6">
    <source>
        <dbReference type="ARBA" id="ARBA00023163"/>
    </source>
</evidence>
<dbReference type="PROSITE" id="PS50048">
    <property type="entry name" value="ZN2_CY6_FUNGAL_2"/>
    <property type="match status" value="1"/>
</dbReference>
<dbReference type="Pfam" id="PF04082">
    <property type="entry name" value="Fungal_trans"/>
    <property type="match status" value="1"/>
</dbReference>
<keyword evidence="2" id="KW-0479">Metal-binding</keyword>
<keyword evidence="6" id="KW-0804">Transcription</keyword>
<evidence type="ECO:0000259" key="9">
    <source>
        <dbReference type="PROSITE" id="PS50048"/>
    </source>
</evidence>
<protein>
    <recommendedName>
        <fullName evidence="9">Zn(2)-C6 fungal-type domain-containing protein</fullName>
    </recommendedName>
</protein>
<gene>
    <name evidence="10" type="ORF">FSPOR_1106</name>
</gene>
<dbReference type="Pfam" id="PF00172">
    <property type="entry name" value="Zn_clus"/>
    <property type="match status" value="1"/>
</dbReference>
<dbReference type="EMBL" id="PXOF01000020">
    <property type="protein sequence ID" value="RGP74529.1"/>
    <property type="molecule type" value="Genomic_DNA"/>
</dbReference>
<accession>A0A395SR04</accession>
<keyword evidence="5" id="KW-0238">DNA-binding</keyword>
<name>A0A395SR04_FUSSP</name>
<dbReference type="Gene3D" id="4.10.240.10">
    <property type="entry name" value="Zn(2)-C6 fungal-type DNA-binding domain"/>
    <property type="match status" value="1"/>
</dbReference>
<dbReference type="SMART" id="SM00066">
    <property type="entry name" value="GAL4"/>
    <property type="match status" value="1"/>
</dbReference>
<dbReference type="GO" id="GO:0005634">
    <property type="term" value="C:nucleus"/>
    <property type="evidence" value="ECO:0007669"/>
    <property type="project" value="UniProtKB-SubCell"/>
</dbReference>
<evidence type="ECO:0000256" key="7">
    <source>
        <dbReference type="ARBA" id="ARBA00023242"/>
    </source>
</evidence>
<evidence type="ECO:0000256" key="3">
    <source>
        <dbReference type="ARBA" id="ARBA00022833"/>
    </source>
</evidence>
<comment type="caution">
    <text evidence="10">The sequence shown here is derived from an EMBL/GenBank/DDBJ whole genome shotgun (WGS) entry which is preliminary data.</text>
</comment>
<dbReference type="SUPFAM" id="SSF57701">
    <property type="entry name" value="Zn2/Cys6 DNA-binding domain"/>
    <property type="match status" value="1"/>
</dbReference>
<feature type="domain" description="Zn(2)-C6 fungal-type" evidence="9">
    <location>
        <begin position="4"/>
        <end position="33"/>
    </location>
</feature>
<evidence type="ECO:0000313" key="10">
    <source>
        <dbReference type="EMBL" id="RGP74529.1"/>
    </source>
</evidence>
<dbReference type="InterPro" id="IPR050797">
    <property type="entry name" value="Carb_Metab_Trans_Reg"/>
</dbReference>
<keyword evidence="3" id="KW-0862">Zinc</keyword>